<dbReference type="SMART" id="SM00249">
    <property type="entry name" value="PHD"/>
    <property type="match status" value="1"/>
</dbReference>
<feature type="compositionally biased region" description="Basic and acidic residues" evidence="5">
    <location>
        <begin position="3891"/>
        <end position="3907"/>
    </location>
</feature>
<protein>
    <recommendedName>
        <fullName evidence="6">PHD-type domain-containing protein</fullName>
    </recommendedName>
</protein>
<dbReference type="GO" id="GO:0031213">
    <property type="term" value="C:RSF complex"/>
    <property type="evidence" value="ECO:0007669"/>
    <property type="project" value="InterPro"/>
</dbReference>
<feature type="compositionally biased region" description="Acidic residues" evidence="5">
    <location>
        <begin position="3505"/>
        <end position="3520"/>
    </location>
</feature>
<feature type="compositionally biased region" description="Acidic residues" evidence="5">
    <location>
        <begin position="3739"/>
        <end position="3754"/>
    </location>
</feature>
<feature type="compositionally biased region" description="Low complexity" evidence="5">
    <location>
        <begin position="1397"/>
        <end position="1408"/>
    </location>
</feature>
<proteinExistence type="predicted"/>
<feature type="compositionally biased region" description="Pro residues" evidence="5">
    <location>
        <begin position="4763"/>
        <end position="4782"/>
    </location>
</feature>
<feature type="compositionally biased region" description="Basic residues" evidence="5">
    <location>
        <begin position="4097"/>
        <end position="4108"/>
    </location>
</feature>
<dbReference type="EMBL" id="NEVH01026386">
    <property type="protein sequence ID" value="PNF14456.1"/>
    <property type="molecule type" value="Genomic_DNA"/>
</dbReference>
<evidence type="ECO:0000256" key="2">
    <source>
        <dbReference type="ARBA" id="ARBA00022771"/>
    </source>
</evidence>
<feature type="region of interest" description="Disordered" evidence="5">
    <location>
        <begin position="3322"/>
        <end position="3363"/>
    </location>
</feature>
<feature type="region of interest" description="Disordered" evidence="5">
    <location>
        <begin position="1397"/>
        <end position="1417"/>
    </location>
</feature>
<evidence type="ECO:0000256" key="5">
    <source>
        <dbReference type="SAM" id="MobiDB-lite"/>
    </source>
</evidence>
<feature type="region of interest" description="Disordered" evidence="5">
    <location>
        <begin position="173"/>
        <end position="253"/>
    </location>
</feature>
<dbReference type="Gene3D" id="3.30.40.10">
    <property type="entry name" value="Zinc/RING finger domain, C3HC4 (zinc finger)"/>
    <property type="match status" value="1"/>
</dbReference>
<feature type="compositionally biased region" description="Acidic residues" evidence="5">
    <location>
        <begin position="3766"/>
        <end position="3776"/>
    </location>
</feature>
<dbReference type="InterPro" id="IPR001965">
    <property type="entry name" value="Znf_PHD"/>
</dbReference>
<feature type="region of interest" description="Disordered" evidence="5">
    <location>
        <begin position="1515"/>
        <end position="1550"/>
    </location>
</feature>
<feature type="compositionally biased region" description="Basic residues" evidence="5">
    <location>
        <begin position="3705"/>
        <end position="3720"/>
    </location>
</feature>
<name>A0A2J7PDP3_9NEOP</name>
<feature type="compositionally biased region" description="Basic residues" evidence="5">
    <location>
        <begin position="4476"/>
        <end position="4485"/>
    </location>
</feature>
<feature type="compositionally biased region" description="Basic and acidic residues" evidence="5">
    <location>
        <begin position="3261"/>
        <end position="3275"/>
    </location>
</feature>
<feature type="region of interest" description="Disordered" evidence="5">
    <location>
        <begin position="3891"/>
        <end position="3935"/>
    </location>
</feature>
<feature type="compositionally biased region" description="Pro residues" evidence="5">
    <location>
        <begin position="4687"/>
        <end position="4710"/>
    </location>
</feature>
<feature type="compositionally biased region" description="Polar residues" evidence="5">
    <location>
        <begin position="834"/>
        <end position="848"/>
    </location>
</feature>
<accession>A0A2J7PDP3</accession>
<dbReference type="GO" id="GO:0042393">
    <property type="term" value="F:histone binding"/>
    <property type="evidence" value="ECO:0007669"/>
    <property type="project" value="TreeGrafter"/>
</dbReference>
<feature type="compositionally biased region" description="Gly residues" evidence="5">
    <location>
        <begin position="811"/>
        <end position="820"/>
    </location>
</feature>
<sequence>MLENSQEVPQPLVDLHVKLLRKARKSVSGERWERALIKFCHSYSNQDGWEVERFGYKKARLAVKLRILKMLLELQFDLNSKFKTEVNRLSAEELRSQPLGRDKLGQSYWCQLDEDCNLRVYREDLDDETWEVVARDREGLVQLISQLSSNDPFRNYPDAVLNEDSNSLEIEKPITDTGQVIESPIADEDEDGEFEEIEEEEDEEEEEEMNDSDKDRQKELKTNLGPKPSNFETKKGEIVKSSEKETKNDTKNNEILLNETNAASVCNSVDAVCGKQKREQKGLKLADHGLSSAPSEERKKVQDSVELADRNKHGIFVKAESNDQGSSEHSNKDVGMDVSKQGELLVRDASKEAESVMSEDRKLYVEIKEPVKSKEQESWNLSTKKDIHVSDFKAAASTVSSEKEKLLSREPKQGEETVVLRNKGKIFSGNAANGMNPSVETSKKDGALAKSFLQCVSLRPGEKSVSLDKYIYSNKLCETKRVVDNRESDENSTFRALYSVPVECKGGQELREKICLPVRDSQDDKPYGQGTGKEMEKPTIKLKGLLGGVSGDIADCIDSGKKAMLIDSSEDAKDQEGESTNPSLSGMNTLISGGENKGLDLSGRKGSGSHQNENKKKVLPSNFQLNDQDEVCDLSTTKSTDNYAVQRESMRHSIHFLDRNTDRGSQSEATDLSTKKSSATYIDYCKGKRLENMSKIERSSAVSMGSDGYVTDIKDILRSKETTKSGGIKRDLNDTEDLSLAKKLRSEDVVNTSRGAVEIGEVVEEPLMLIRGDGSGKDCKMSNPESRKYDINDGEVGEAIEEPLLFVYGEGSGKDCGTGNQGKDAQKGEKDGSRSSQEANGGDSSSLDSKVKNFCVSECTNRKHEDLSTKEQKTVGTKARVADVIECGERKEDSKEGDDDKELVMKTSSYSHVMFNVPHGITKVVPTDSASSELKNKAFAVKSDSLLEMPRDNTFMTISALNPHVEREDSDAANKECLKDISSETKADDAVSCTQTDIDGTSIDKLSDSHTRLSKERTPTCHEDFQDSKRKEFGNIVKEAPDMNSSNSEDRKEIQMDIQDKGMKDSNNTKLKQFHPSAFSQNDIKYSESNCSYLTISDSKNVALSNSLSSDVSGTVCRKVPKSKENEGMDTEASSRDCQSNLMLSRKLDVVVSVSSSGTSEFAVCGRDSGASVIQTEPSMQSEDNVYREVVNDDHVKHVKIPSKELDGKQEHITTNKPEMETETVRQGKGPDQLFVLPLKSQNQCEKSSTLGQSVMNTSQQMSLQRAENMGELLNISDKVVNPKVTDAMQCDSLQAAESFTKPCELSMSLGRTDSRKLVDASAVPPLLEKKPECTKTKEQSHVSDPGSAVIISDTVTLKQGISTESDRKKSELSRCSEAPLPVTKRFLQHTANITTSCDSSKSLSPDSAKSEVPVKVSPAKAPPKLWSIETICAPDQKPKESICNPQGEVLGNSGSSALKAADVGPLKKPELSGHTEIPEAFKSADVGLSKKPELSGHTTKPKWSLGVQVIQKSTSDGSSCKRASRWDVGKPSDTKAVASDGKSCNENESQNLGETCAVAKRDSPKDTVINPTKILKPSVPNIDSCFVEKYSNDELSRTKDNNVIHDKKQEQVGFSSESNFPVSSSNIVTGSEFEEKVVCEKELTQGSCNMGNESSNPVEKSPDTHIRSLLSSRKGLDSKLDVESSVMFDKHVNVEHNACNEKDLKVDAVLSDKLMKSELSLYAQNVEVQSSISLQRSGNDKTAVAETVSTDISQRQLPVVGDESVDYSSQKLDMSEKSDTGAEFFSNQSIVEREKKPVQRFFFGPGCLQFSDKKIESSADKAVVSLMADDKSSIRVGENTVNRITEKAVNLAESLEVNVERKVVEGSSNIPVLKEKDISTKKLDGKPVDAPSERNIGKVIDFLTKKTVGKTMDKLSDKILEKSVDITTDKFVKNPVDVTTEKSIITVTDIPTEKSARKAEILPLEKITGKPVDNINASKAVDETADRTFQQTKHITTEKTIGKVLNTTDETIDKSHVISADKTNAESSVNETVGKAGSISFDKTREKSMVVSADTSVGKGIIVTDKTIDFPVNRAAGNVDILVNKMVTTCKEKGADNVIVSKSVGEFTDKIDSEPTASSSDHMVDKTAGITTNKISEPIADTKKHKPVLQNSSVDQNFKNDLDMGVYRESVDVGSDKTGGSLCINEDKRVKNNMDISAERAVAEDADKTVKQSVEIGANKAVEKLVVVGADKVVEKDEDVCTDKNVEKGLISDKLSEKSFDIDAVKNVEKSSGEAVEKRVDIGSDRIDAKPVNVSRDKSVGKAIIGTVAKTHGKPMDITANKSLQLTTDKPIAHSADYTTLHSADISRNKTVGETIKATNSSTEDVEKTVGKGIKTSSKIGSAIIEATNKTDGKSVESSEKPGNKDIQVADNLIGKNTEENGRPVDKAVETSVIALSKTVEMGQKSIDRVTDMTEKTSGKAADEQVYISNDTIDTSFHVGMDAFSNKTEGPLSLMKGESSVKKTMAVCADTTAKECLDVTKCDVKCVNVTSEKNVGKNMDDSDKAVWRGNSETHNKSTTKSVDLTANKSIGKGINVASDKSLEKALDATNDKSKGKDDDVSDKAVVKITDVTNDKVAGKSPLTSDEKSSQDMDIITAEACGRNRDDTTDKLCKTNVGAVSDKSFGNVSDAADRICGNTAIDISITKTADEAVTLDKTVRKASDITNATGKVTDVASGKDAGKCADIAVAKEGSKSDTAEKVANVCVEKVNAKGSSGSADAPPRKKAFEEVPIEKQIMKSVEENLKNEAPASLGLKPLLMQGRGSSSSVSGKLLSQGLIGSGRGRRKSVENITMGIMMSKLAGKSGLDCQTKFPGPLSSDSKVLDRITCTPTVDIQHSEKHTEKVEESTVVLEKPKPVAEPPAKSEAAPKVRTGFITLTPIEKLLEKPPAKFQDTGVKGSPLPLSDSPERPFLYPISESPTEKLVGTAVKKNVPGFSMTPILKHSLEHKLPSHSGVVQTIKKSDSSYVVFVPDTQTVRSSIGKAEGKRLTNQNETVIQESRQTGNKLSGMEDKSDSKVESQEEGPHPLIQSSEKLPQTVCTPVSVIEVSSLQVSSSKVEKKVEDVTLGTKDLNTVSSKVSEVEQCKPFPDKEKETNSGSTDVHKAVSEEKNIDGRVITSSTHKSPAGIRGKGDKVKGSIVSKVLPKSSDRTKTDDCLPEGRSGVAEVTPVLKDIESETLELPIKKAPEDTKDTKPEVSLKRVMKKDSSKTVSVRSPMSGKLKGENRKEGKTISPKSEDISIVKEVMPKKEIEINSRLRIQDLTFDYAPPKSEEKEILCVKTRIQTRQHGKLPAKLPSSEKPKKGNKTSKSASMASLKVDSSKQEEDVIYIAEKDPLAGADDGFPVTRSRRTRSSTALLTPVDIKKSQPPSKKGSKAEVPIEKSVQKGKLIGQKRRNSRRLDSQSDEGEVVTDGRRKRSLAMVETDEDAGGKRRKLRSRRTPDVQLRRSIEEQKRLEGGYSSSDDDHGDDMTVDLEGESTDESQPTSAAEEVIPRGRGRPQGRACGRGRGRGRGRGGVVSLTATDSPAVSSDAPSDTSRTEPAVISEVSATPKSSPRKTRRLLGLDVGVDIILEETSKEGGAGPSSGMPVRQSRRIAQIKIKEEAERRKLEELTLLELKEQQRRRKRDEKHETKESKSDKRKRKKKTVESDEDYTAEDEVEEPATSKKKKKKKKKRKKKSGKGFSDNPWQSTSGSSSSSLEEEDEQEQTEEEDESNIVFKSDHEFSPESDLENEDVEVQPTRRARTAQKESDGEEPADDHACQKCGKSDHPEWILLCDKCDSGWHGSCLRPALLVIPEGDWFCPPCEHTFLLTNLQNNLKEFDRALKRRENEELRRKRLAYVGISLDNVLPNKEKDAGASGGESDHASKAGKLSSSSSSSSSDSGSSSGDESEPLYHLRERRQTLFSYRFNEYDDLINSAIQDELEAVKGAGNQGRGKDIATIVNAEKEELAAAGVGLEEVEKDSQNAKQDGKLTELEDEQEEAVEAEEEEEDGYIPPVRKFLGRKKHRRLNSLDISSEDDADSDEDFKGTSSEDEDEEEEEEELELDESEDSDVVGRNRRGGSGRRRRNAEPVRRSTRARITRFDKEFINDDSDESIEPRRKKTRRLWQDSDSEESDSTWGQKKRRKHHLDSHKPKSKKKKRKKHMKDLDDEYNKNKPKTPRIKYGGLDDDETSPLPRTRGRKINYQEVAGSESEEELMKAVTKQLESEEEYVASEEEQMMLEEEEDEPEGEEEVEGDAEAEVKSEHKPEPEPEEKAEAKVEAENREEGSQVEEEPRRKEPAIQSVEEEPPLKVGRKKKEKSEKKPRAVKKRRSPNKPKTEKKNKTERKPRKAKPTRMKKQIIRDDTEDELEEFGEEFENLEEGEVRLGTVLAEREELMDEELLEEELVDEEKEMDEMLEEELLEKEMLEEEDDDEFLAVKEAELALQQAELTKAKEKRRQKREAKKLEKKEQKKRGGPQSFTAAATAMGHKYFGGPGNDQLPLVGPGSGNSGSGLGVGTGPSGRGAVSTAQSYSIPARGRIPSPYRQPPPLTSSPSGSPGICLPHYASPRGSPIRPPPGSIQQTAMSPLRMRTSGPGSQGPQLYHTSHHPLDPSPSGGGPIAIAPNNGVRPGGEGSPLHQPPTQIPPSAGSPLAGKPGPSPTSHSTPPPPPYTRVVPPPMHQQVPPPLIRFPLQSADGNPQGRHPQSQFPPSTTAGNHLQQAQHSPPPHQGRSPAPGNFSPYHPPPPPNYHYGAYPPPPPLAAADDALPPSAYQGSPYPDHYASPDASHSLQASDGSNSKSYDEEGGGEFGGLVSYFSSQREDDLDT</sequence>
<feature type="compositionally biased region" description="Basic and acidic residues" evidence="5">
    <location>
        <begin position="277"/>
        <end position="287"/>
    </location>
</feature>
<feature type="compositionally biased region" description="Polar residues" evidence="5">
    <location>
        <begin position="4725"/>
        <end position="4745"/>
    </location>
</feature>
<feature type="region of interest" description="Disordered" evidence="5">
    <location>
        <begin position="3996"/>
        <end position="4385"/>
    </location>
</feature>
<feature type="compositionally biased region" description="Basic residues" evidence="5">
    <location>
        <begin position="4162"/>
        <end position="4186"/>
    </location>
</feature>
<feature type="compositionally biased region" description="Basic residues" evidence="5">
    <location>
        <begin position="4365"/>
        <end position="4381"/>
    </location>
</feature>
<feature type="compositionally biased region" description="Acidic residues" evidence="5">
    <location>
        <begin position="4248"/>
        <end position="4280"/>
    </location>
</feature>
<feature type="region of interest" description="Disordered" evidence="5">
    <location>
        <begin position="999"/>
        <end position="1025"/>
    </location>
</feature>
<keyword evidence="1" id="KW-0479">Metal-binding</keyword>
<dbReference type="InterPro" id="IPR028938">
    <property type="entry name" value="Rsf1-like"/>
</dbReference>
<feature type="region of interest" description="Disordered" evidence="5">
    <location>
        <begin position="811"/>
        <end position="848"/>
    </location>
</feature>
<feature type="compositionally biased region" description="Basic and acidic residues" evidence="5">
    <location>
        <begin position="3668"/>
        <end position="3677"/>
    </location>
</feature>
<dbReference type="CDD" id="cd15543">
    <property type="entry name" value="PHD_RSF1"/>
    <property type="match status" value="1"/>
</dbReference>
<feature type="compositionally biased region" description="Basic and acidic residues" evidence="5">
    <location>
        <begin position="3049"/>
        <end position="3065"/>
    </location>
</feature>
<feature type="domain" description="PHD-type" evidence="6">
    <location>
        <begin position="3798"/>
        <end position="3848"/>
    </location>
</feature>
<feature type="compositionally biased region" description="Polar residues" evidence="5">
    <location>
        <begin position="663"/>
        <end position="673"/>
    </location>
</feature>
<feature type="compositionally biased region" description="Low complexity" evidence="5">
    <location>
        <begin position="3561"/>
        <end position="3576"/>
    </location>
</feature>
<dbReference type="PROSITE" id="PS01359">
    <property type="entry name" value="ZF_PHD_1"/>
    <property type="match status" value="1"/>
</dbReference>
<feature type="region of interest" description="Disordered" evidence="5">
    <location>
        <begin position="3123"/>
        <end position="3209"/>
    </location>
</feature>
<dbReference type="PROSITE" id="PS50016">
    <property type="entry name" value="ZF_PHD_2"/>
    <property type="match status" value="1"/>
</dbReference>
<dbReference type="InterPro" id="IPR019787">
    <property type="entry name" value="Znf_PHD-finger"/>
</dbReference>
<feature type="compositionally biased region" description="Polar residues" evidence="5">
    <location>
        <begin position="578"/>
        <end position="591"/>
    </location>
</feature>
<feature type="compositionally biased region" description="Basic and acidic residues" evidence="5">
    <location>
        <begin position="3479"/>
        <end position="3496"/>
    </location>
</feature>
<feature type="compositionally biased region" description="Low complexity" evidence="5">
    <location>
        <begin position="3913"/>
        <end position="3928"/>
    </location>
</feature>
<keyword evidence="8" id="KW-1185">Reference proteome</keyword>
<feature type="region of interest" description="Disordered" evidence="5">
    <location>
        <begin position="4472"/>
        <end position="4848"/>
    </location>
</feature>
<dbReference type="InterPro" id="IPR013083">
    <property type="entry name" value="Znf_RING/FYVE/PHD"/>
</dbReference>
<dbReference type="InParanoid" id="A0A2J7PDP3"/>
<dbReference type="InterPro" id="IPR019786">
    <property type="entry name" value="Zinc_finger_PHD-type_CS"/>
</dbReference>
<feature type="region of interest" description="Disordered" evidence="5">
    <location>
        <begin position="568"/>
        <end position="622"/>
    </location>
</feature>
<feature type="compositionally biased region" description="Basic and acidic residues" evidence="5">
    <location>
        <begin position="295"/>
        <end position="312"/>
    </location>
</feature>
<evidence type="ECO:0000256" key="4">
    <source>
        <dbReference type="PROSITE-ProRule" id="PRU00146"/>
    </source>
</evidence>
<feature type="compositionally biased region" description="Acidic residues" evidence="5">
    <location>
        <begin position="4016"/>
        <end position="4033"/>
    </location>
</feature>
<evidence type="ECO:0000256" key="3">
    <source>
        <dbReference type="ARBA" id="ARBA00022833"/>
    </source>
</evidence>
<feature type="compositionally biased region" description="Basic and acidic residues" evidence="5">
    <location>
        <begin position="1525"/>
        <end position="1534"/>
    </location>
</feature>
<feature type="region of interest" description="Disordered" evidence="5">
    <location>
        <begin position="3376"/>
        <end position="3804"/>
    </location>
</feature>
<feature type="compositionally biased region" description="Acidic residues" evidence="5">
    <location>
        <begin position="3689"/>
        <end position="3701"/>
    </location>
</feature>
<keyword evidence="2 4" id="KW-0863">Zinc-finger</keyword>
<feature type="compositionally biased region" description="Gly residues" evidence="5">
    <location>
        <begin position="4527"/>
        <end position="4544"/>
    </location>
</feature>
<feature type="compositionally biased region" description="Basic and acidic residues" evidence="5">
    <location>
        <begin position="3123"/>
        <end position="3153"/>
    </location>
</feature>
<feature type="compositionally biased region" description="Basic residues" evidence="5">
    <location>
        <begin position="4347"/>
        <end position="4357"/>
    </location>
</feature>
<feature type="compositionally biased region" description="Basic residues" evidence="5">
    <location>
        <begin position="4041"/>
        <end position="4050"/>
    </location>
</feature>
<evidence type="ECO:0000259" key="6">
    <source>
        <dbReference type="PROSITE" id="PS50016"/>
    </source>
</evidence>
<feature type="compositionally biased region" description="Polar residues" evidence="5">
    <location>
        <begin position="4616"/>
        <end position="4626"/>
    </location>
</feature>
<feature type="compositionally biased region" description="Acidic residues" evidence="5">
    <location>
        <begin position="185"/>
        <end position="210"/>
    </location>
</feature>
<feature type="compositionally biased region" description="Low complexity" evidence="5">
    <location>
        <begin position="4783"/>
        <end position="4794"/>
    </location>
</feature>
<dbReference type="Proteomes" id="UP000235965">
    <property type="component" value="Unassembled WGS sequence"/>
</dbReference>
<evidence type="ECO:0000313" key="8">
    <source>
        <dbReference type="Proteomes" id="UP000235965"/>
    </source>
</evidence>
<feature type="compositionally biased region" description="Basic and acidic residues" evidence="5">
    <location>
        <begin position="1005"/>
        <end position="1025"/>
    </location>
</feature>
<feature type="compositionally biased region" description="Basic and acidic residues" evidence="5">
    <location>
        <begin position="824"/>
        <end position="833"/>
    </location>
</feature>
<feature type="compositionally biased region" description="Acidic residues" evidence="5">
    <location>
        <begin position="4072"/>
        <end position="4093"/>
    </location>
</feature>
<gene>
    <name evidence="7" type="ORF">B7P43_G01679</name>
</gene>
<evidence type="ECO:0000313" key="7">
    <source>
        <dbReference type="EMBL" id="PNF14456.1"/>
    </source>
</evidence>
<dbReference type="InterPro" id="IPR011011">
    <property type="entry name" value="Znf_FYVE_PHD"/>
</dbReference>
<feature type="region of interest" description="Disordered" evidence="5">
    <location>
        <begin position="277"/>
        <end position="338"/>
    </location>
</feature>
<comment type="caution">
    <text evidence="7">The sequence shown here is derived from an EMBL/GenBank/DDBJ whole genome shotgun (WGS) entry which is preliminary data.</text>
</comment>
<feature type="region of interest" description="Disordered" evidence="5">
    <location>
        <begin position="2931"/>
        <end position="2950"/>
    </location>
</feature>
<reference evidence="7 8" key="1">
    <citation type="submission" date="2017-12" db="EMBL/GenBank/DDBJ databases">
        <title>Hemimetabolous genomes reveal molecular basis of termite eusociality.</title>
        <authorList>
            <person name="Harrison M.C."/>
            <person name="Jongepier E."/>
            <person name="Robertson H.M."/>
            <person name="Arning N."/>
            <person name="Bitard-Feildel T."/>
            <person name="Chao H."/>
            <person name="Childers C.P."/>
            <person name="Dinh H."/>
            <person name="Doddapaneni H."/>
            <person name="Dugan S."/>
            <person name="Gowin J."/>
            <person name="Greiner C."/>
            <person name="Han Y."/>
            <person name="Hu H."/>
            <person name="Hughes D.S.T."/>
            <person name="Huylmans A.-K."/>
            <person name="Kemena C."/>
            <person name="Kremer L.P.M."/>
            <person name="Lee S.L."/>
            <person name="Lopez-Ezquerra A."/>
            <person name="Mallet L."/>
            <person name="Monroy-Kuhn J.M."/>
            <person name="Moser A."/>
            <person name="Murali S.C."/>
            <person name="Muzny D.M."/>
            <person name="Otani S."/>
            <person name="Piulachs M.-D."/>
            <person name="Poelchau M."/>
            <person name="Qu J."/>
            <person name="Schaub F."/>
            <person name="Wada-Katsumata A."/>
            <person name="Worley K.C."/>
            <person name="Xie Q."/>
            <person name="Ylla G."/>
            <person name="Poulsen M."/>
            <person name="Gibbs R.A."/>
            <person name="Schal C."/>
            <person name="Richards S."/>
            <person name="Belles X."/>
            <person name="Korb J."/>
            <person name="Bornberg-Bauer E."/>
        </authorList>
    </citation>
    <scope>NUCLEOTIDE SEQUENCE [LARGE SCALE GENOMIC DNA]</scope>
    <source>
        <tissue evidence="7">Whole body</tissue>
    </source>
</reference>
<dbReference type="PANTHER" id="PTHR14296">
    <property type="entry name" value="REMODELING AND SPACING FACTOR 1"/>
    <property type="match status" value="1"/>
</dbReference>
<dbReference type="STRING" id="105785.A0A2J7PDP3"/>
<feature type="compositionally biased region" description="Polar residues" evidence="5">
    <location>
        <begin position="4808"/>
        <end position="4821"/>
    </location>
</feature>
<feature type="compositionally biased region" description="Basic and acidic residues" evidence="5">
    <location>
        <begin position="4281"/>
        <end position="4321"/>
    </location>
</feature>
<dbReference type="PANTHER" id="PTHR14296:SF16">
    <property type="entry name" value="REMODELING AND SPACING FACTOR 1"/>
    <property type="match status" value="1"/>
</dbReference>
<dbReference type="GO" id="GO:0008270">
    <property type="term" value="F:zinc ion binding"/>
    <property type="evidence" value="ECO:0007669"/>
    <property type="project" value="UniProtKB-KW"/>
</dbReference>
<feature type="region of interest" description="Disordered" evidence="5">
    <location>
        <begin position="3221"/>
        <end position="3275"/>
    </location>
</feature>
<feature type="compositionally biased region" description="Basic and acidic residues" evidence="5">
    <location>
        <begin position="3414"/>
        <end position="3424"/>
    </location>
</feature>
<feature type="compositionally biased region" description="Basic and acidic residues" evidence="5">
    <location>
        <begin position="232"/>
        <end position="252"/>
    </location>
</feature>
<dbReference type="GO" id="GO:0045892">
    <property type="term" value="P:negative regulation of DNA-templated transcription"/>
    <property type="evidence" value="ECO:0007669"/>
    <property type="project" value="TreeGrafter"/>
</dbReference>
<dbReference type="OrthoDB" id="10055895at2759"/>
<feature type="region of interest" description="Disordered" evidence="5">
    <location>
        <begin position="654"/>
        <end position="673"/>
    </location>
</feature>
<feature type="compositionally biased region" description="Acidic residues" evidence="5">
    <location>
        <begin position="4056"/>
        <end position="4065"/>
    </location>
</feature>
<feature type="region of interest" description="Disordered" evidence="5">
    <location>
        <begin position="3032"/>
        <end position="3073"/>
    </location>
</feature>
<feature type="compositionally biased region" description="Basic and acidic residues" evidence="5">
    <location>
        <begin position="3222"/>
        <end position="3248"/>
    </location>
</feature>
<feature type="compositionally biased region" description="Basic and acidic residues" evidence="5">
    <location>
        <begin position="4002"/>
        <end position="4015"/>
    </location>
</feature>
<feature type="compositionally biased region" description="Basic and acidic residues" evidence="5">
    <location>
        <begin position="3639"/>
        <end position="3660"/>
    </location>
</feature>
<organism evidence="7 8">
    <name type="scientific">Cryptotermes secundus</name>
    <dbReference type="NCBI Taxonomy" id="105785"/>
    <lineage>
        <taxon>Eukaryota</taxon>
        <taxon>Metazoa</taxon>
        <taxon>Ecdysozoa</taxon>
        <taxon>Arthropoda</taxon>
        <taxon>Hexapoda</taxon>
        <taxon>Insecta</taxon>
        <taxon>Pterygota</taxon>
        <taxon>Neoptera</taxon>
        <taxon>Polyneoptera</taxon>
        <taxon>Dictyoptera</taxon>
        <taxon>Blattodea</taxon>
        <taxon>Blattoidea</taxon>
        <taxon>Termitoidae</taxon>
        <taxon>Kalotermitidae</taxon>
        <taxon>Cryptotermitinae</taxon>
        <taxon>Cryptotermes</taxon>
    </lineage>
</organism>
<dbReference type="Pfam" id="PF00628">
    <property type="entry name" value="PHD"/>
    <property type="match status" value="1"/>
</dbReference>
<feature type="compositionally biased region" description="Polar residues" evidence="5">
    <location>
        <begin position="3032"/>
        <end position="3046"/>
    </location>
</feature>
<feature type="compositionally biased region" description="Basic residues" evidence="5">
    <location>
        <begin position="3535"/>
        <end position="3553"/>
    </location>
</feature>
<evidence type="ECO:0000256" key="1">
    <source>
        <dbReference type="ARBA" id="ARBA00022723"/>
    </source>
</evidence>
<feature type="compositionally biased region" description="Basic and acidic residues" evidence="5">
    <location>
        <begin position="211"/>
        <end position="221"/>
    </location>
</feature>
<dbReference type="SUPFAM" id="SSF57903">
    <property type="entry name" value="FYVE/PHD zinc finger"/>
    <property type="match status" value="1"/>
</dbReference>
<keyword evidence="3" id="KW-0862">Zinc</keyword>